<protein>
    <submittedName>
        <fullName evidence="1">Uncharacterized protein</fullName>
    </submittedName>
</protein>
<comment type="caution">
    <text evidence="1">The sequence shown here is derived from an EMBL/GenBank/DDBJ whole genome shotgun (WGS) entry which is preliminary data.</text>
</comment>
<dbReference type="EMBL" id="LAZR01039050">
    <property type="protein sequence ID" value="KKL17965.1"/>
    <property type="molecule type" value="Genomic_DNA"/>
</dbReference>
<accession>A0A0F9B8K9</accession>
<organism evidence="1">
    <name type="scientific">marine sediment metagenome</name>
    <dbReference type="NCBI Taxonomy" id="412755"/>
    <lineage>
        <taxon>unclassified sequences</taxon>
        <taxon>metagenomes</taxon>
        <taxon>ecological metagenomes</taxon>
    </lineage>
</organism>
<dbReference type="AlphaFoldDB" id="A0A0F9B8K9"/>
<gene>
    <name evidence="1" type="ORF">LCGC14_2480250</name>
</gene>
<evidence type="ECO:0000313" key="1">
    <source>
        <dbReference type="EMBL" id="KKL17965.1"/>
    </source>
</evidence>
<sequence>MPRDPYERKYDPVMFKAFDALRKVAKTTWKAMGSTLKEIKASTSLLAAFGSQSLIAKVFDKVITNWGSYLSNTLWGEVVSGIDFTIMTTVITDILGPIFAGVGGWIGDRIEEAPIGTSLGASIGALIGSFAGNAAIGAVIGGAIGYSIEQAPMGAALGTLIGAALGNVIGGPFGTLIVTPIGTALGALIESIIIDITESDAYKAAFGILPEEDISRLGKLKEYMDMGFEITSDTFLDYLIDLEKKSGLIALLGLLGAFPPPGAGGYYPGAGGLPPGYQQFQFGTPFVQRTGPAIVHRGEEIIPANRRGRGEITINIDLRNAVVDNVDRLSQRIAEMVWMKIG</sequence>
<name>A0A0F9B8K9_9ZZZZ</name>
<reference evidence="1" key="1">
    <citation type="journal article" date="2015" name="Nature">
        <title>Complex archaea that bridge the gap between prokaryotes and eukaryotes.</title>
        <authorList>
            <person name="Spang A."/>
            <person name="Saw J.H."/>
            <person name="Jorgensen S.L."/>
            <person name="Zaremba-Niedzwiedzka K."/>
            <person name="Martijn J."/>
            <person name="Lind A.E."/>
            <person name="van Eijk R."/>
            <person name="Schleper C."/>
            <person name="Guy L."/>
            <person name="Ettema T.J."/>
        </authorList>
    </citation>
    <scope>NUCLEOTIDE SEQUENCE</scope>
</reference>
<proteinExistence type="predicted"/>